<sequence>MAGVEPMKIDPAADEMKRKSDGSDQKKRPQKRKRLMPCLYAVSPGEKQAKLDALNGEINSLVRFGKDLACRSREVLLENVEKVGFSSASLNSVIACLMEESDLPLSILADEIFEKVKGRIGNGDTVTRASVKSIVLMIGQRLCYGVASADADLLEDEAEHALWFWETRDLKLIPNSERASVKVRRTCRKKIQERIAAVTAMINALEKPEDHPNRPQDLAKASEKIGKVLNETDIQMLMQNLSQKNAAEMAEKEVKKDEKMLIKQMEKDKQEMEKAKKKRERELQKEILQNVNEKEQKRLREEAEKEERRREKEENDMQKQLRRQQEEAEKDKKRKAKEEAELKKQLAVQKQASMMEQFLKRKKSTSSQNDSSSNKATTSTPSPNLVERESETVTENMDSVLVGNAEIEAKAIWKSHLNSWRRIGNSIRSKKVHWGMRQKPKTELVKELKLTTNTEIPSDELQVEEKSVDGSTDLNIHGSQSQITIDRPLSQCQKRKRSKQLLQFDKSHRPAFYGVWPNKSQSIGGRRPLAKDPDIDYEIDSDEEWEEEEPGESLSDCEKDEEDESMDEQQKVDDEDESEDGFFVPDGYLSESEGVQADEMECDELVEEVRDHPDIKEQVQSEEFCSMLRQQKCLNNMTEHALKKNQPLIILNLMHEKTTLSPAEELSGSEKLEKMCLQALSIHPLFDSPATETSINNNEVDEDLEALPNKSTPTPSTAASAGIPDSDLPQIISIINSCPHGIAKLSDALHNMFPAFSKSLLRKKVREISEFSENRWQVKKEILNKFGISISPEHHYDVSQTLPQPPQKHAAAIASSEQECLNEQRDAGKAKKPFSPPREVRVQVTHPLPPEKREIFNSLQDWAEENILVLLKPVEKCWQPNDFLPDPSSEGFEEEVRELRKQTKDLPDDYFVVLVGDMITEESLPTYQTMLNTLDGVRDETGASLTPWAIWTRAWTAEENRHGDLLNKYLYLSGRVDMRQIEKTIQYLIGSGMDPGTDKNPYLGFIYTSFQERATFVSHGNTARLAKEHGDLKLAQICGIIAADEKRHETAYTKITEKLFEVDPDGTVLALADMMRKKISMPAHLMYDGADDNLFEHFSSVAQRLGVYTAKDYADILEFLVARWELEKMTGLSGEGRKAQDYVCGLPPRIRKLEERAQARTKKSVPVPFSWIHGREVIL</sequence>
<dbReference type="GO" id="GO:0006633">
    <property type="term" value="P:fatty acid biosynthetic process"/>
    <property type="evidence" value="ECO:0007669"/>
    <property type="project" value="UniProtKB-KW"/>
</dbReference>
<keyword evidence="14 16" id="KW-0275">Fatty acid biosynthesis</keyword>
<name>A0A8X8XC65_SALSN</name>
<gene>
    <name evidence="20" type="ORF">SASPL_127467</name>
</gene>
<evidence type="ECO:0000259" key="19">
    <source>
        <dbReference type="Pfam" id="PF21796"/>
    </source>
</evidence>
<feature type="compositionally biased region" description="Acidic residues" evidence="17">
    <location>
        <begin position="558"/>
        <end position="580"/>
    </location>
</feature>
<comment type="subunit">
    <text evidence="4 16">Homodimer.</text>
</comment>
<dbReference type="InterPro" id="IPR005067">
    <property type="entry name" value="Fatty_acid_desaturase-2"/>
</dbReference>
<reference evidence="20" key="2">
    <citation type="submission" date="2020-08" db="EMBL/GenBank/DDBJ databases">
        <title>Plant Genome Project.</title>
        <authorList>
            <person name="Zhang R.-G."/>
        </authorList>
    </citation>
    <scope>NUCLEOTIDE SEQUENCE</scope>
    <source>
        <strain evidence="20">Huo1</strain>
        <tissue evidence="20">Leaf</tissue>
    </source>
</reference>
<evidence type="ECO:0000256" key="8">
    <source>
        <dbReference type="ARBA" id="ARBA00022723"/>
    </source>
</evidence>
<dbReference type="Proteomes" id="UP000298416">
    <property type="component" value="Unassembled WGS sequence"/>
</dbReference>
<keyword evidence="13" id="KW-0443">Lipid metabolism</keyword>
<organism evidence="20">
    <name type="scientific">Salvia splendens</name>
    <name type="common">Scarlet sage</name>
    <dbReference type="NCBI Taxonomy" id="180675"/>
    <lineage>
        <taxon>Eukaryota</taxon>
        <taxon>Viridiplantae</taxon>
        <taxon>Streptophyta</taxon>
        <taxon>Embryophyta</taxon>
        <taxon>Tracheophyta</taxon>
        <taxon>Spermatophyta</taxon>
        <taxon>Magnoliopsida</taxon>
        <taxon>eudicotyledons</taxon>
        <taxon>Gunneridae</taxon>
        <taxon>Pentapetalae</taxon>
        <taxon>asterids</taxon>
        <taxon>lamiids</taxon>
        <taxon>Lamiales</taxon>
        <taxon>Lamiaceae</taxon>
        <taxon>Nepetoideae</taxon>
        <taxon>Mentheae</taxon>
        <taxon>Salviinae</taxon>
        <taxon>Salvia</taxon>
        <taxon>Salvia subgen. Calosphace</taxon>
        <taxon>core Calosphace</taxon>
    </lineage>
</organism>
<evidence type="ECO:0000256" key="6">
    <source>
        <dbReference type="ARBA" id="ARBA00022528"/>
    </source>
</evidence>
<evidence type="ECO:0000256" key="13">
    <source>
        <dbReference type="ARBA" id="ARBA00023098"/>
    </source>
</evidence>
<keyword evidence="8" id="KW-0479">Metal-binding</keyword>
<dbReference type="CDD" id="cd01050">
    <property type="entry name" value="Acyl_ACP_Desat"/>
    <property type="match status" value="1"/>
</dbReference>
<evidence type="ECO:0000256" key="1">
    <source>
        <dbReference type="ARBA" id="ARBA00004229"/>
    </source>
</evidence>
<feature type="domain" description="Chromatin assembly factor 1 subunit Cac1-like C-terminal" evidence="19">
    <location>
        <begin position="728"/>
        <end position="778"/>
    </location>
</feature>
<evidence type="ECO:0000313" key="21">
    <source>
        <dbReference type="Proteomes" id="UP000298416"/>
    </source>
</evidence>
<dbReference type="PROSITE" id="PS00574">
    <property type="entry name" value="FATTY_ACID_DESATUR_2"/>
    <property type="match status" value="1"/>
</dbReference>
<evidence type="ECO:0000256" key="5">
    <source>
        <dbReference type="ARBA" id="ARBA00022516"/>
    </source>
</evidence>
<keyword evidence="21" id="KW-1185">Reference proteome</keyword>
<dbReference type="AlphaFoldDB" id="A0A8X8XC65"/>
<evidence type="ECO:0000256" key="11">
    <source>
        <dbReference type="ARBA" id="ARBA00023002"/>
    </source>
</evidence>
<evidence type="ECO:0000259" key="18">
    <source>
        <dbReference type="Pfam" id="PF12253"/>
    </source>
</evidence>
<dbReference type="PANTHER" id="PTHR31155:SF27">
    <property type="entry name" value="STEAROYL-[ACYL-CARRIER-PROTEIN] 9-DESATURASE 5, CHLOROPLASTIC"/>
    <property type="match status" value="1"/>
</dbReference>
<keyword evidence="10" id="KW-0809">Transit peptide</keyword>
<dbReference type="EC" id="1.14.19.-" evidence="16"/>
<dbReference type="GO" id="GO:0009570">
    <property type="term" value="C:chloroplast stroma"/>
    <property type="evidence" value="ECO:0007669"/>
    <property type="project" value="TreeGrafter"/>
</dbReference>
<keyword evidence="6 16" id="KW-0150">Chloroplast</keyword>
<comment type="function">
    <text evidence="16">Introduction of a cis double bond between carbons of the acyl chain.</text>
</comment>
<dbReference type="EMBL" id="PNBA02000010">
    <property type="protein sequence ID" value="KAG6409428.1"/>
    <property type="molecule type" value="Genomic_DNA"/>
</dbReference>
<feature type="region of interest" description="Disordered" evidence="17">
    <location>
        <begin position="1"/>
        <end position="32"/>
    </location>
</feature>
<evidence type="ECO:0000256" key="9">
    <source>
        <dbReference type="ARBA" id="ARBA00022832"/>
    </source>
</evidence>
<keyword evidence="7" id="KW-0934">Plastid</keyword>
<keyword evidence="11 16" id="KW-0560">Oxidoreductase</keyword>
<protein>
    <recommendedName>
        <fullName evidence="15 16">Acyl-[acyl-carrier-protein] desaturase</fullName>
        <ecNumber evidence="16">1.14.19.-</ecNumber>
    </recommendedName>
</protein>
<feature type="compositionally biased region" description="Basic and acidic residues" evidence="17">
    <location>
        <begin position="14"/>
        <end position="27"/>
    </location>
</feature>
<dbReference type="SUPFAM" id="SSF47240">
    <property type="entry name" value="Ferritin-like"/>
    <property type="match status" value="1"/>
</dbReference>
<dbReference type="Gene3D" id="1.10.620.20">
    <property type="entry name" value="Ribonucleotide Reductase, subunit A"/>
    <property type="match status" value="1"/>
</dbReference>
<comment type="cofactor">
    <cofactor evidence="16">
        <name>Fe(2+)</name>
        <dbReference type="ChEBI" id="CHEBI:29033"/>
    </cofactor>
    <text evidence="16">Binds 2 Fe(2+) ions per subunit.</text>
</comment>
<feature type="domain" description="Chromatin assembly factor 1 subunit A dimerization" evidence="18">
    <location>
        <begin position="500"/>
        <end position="569"/>
    </location>
</feature>
<dbReference type="InterPro" id="IPR048800">
    <property type="entry name" value="Cac1-like_C"/>
</dbReference>
<evidence type="ECO:0000256" key="14">
    <source>
        <dbReference type="ARBA" id="ARBA00023160"/>
    </source>
</evidence>
<evidence type="ECO:0000256" key="3">
    <source>
        <dbReference type="ARBA" id="ARBA00008749"/>
    </source>
</evidence>
<dbReference type="Pfam" id="PF21796">
    <property type="entry name" value="Cac1_C"/>
    <property type="match status" value="1"/>
</dbReference>
<evidence type="ECO:0000256" key="4">
    <source>
        <dbReference type="ARBA" id="ARBA00011738"/>
    </source>
</evidence>
<comment type="pathway">
    <text evidence="2">Lipid metabolism; fatty acid metabolism.</text>
</comment>
<evidence type="ECO:0000313" key="20">
    <source>
        <dbReference type="EMBL" id="KAG6409428.1"/>
    </source>
</evidence>
<dbReference type="InterPro" id="IPR009078">
    <property type="entry name" value="Ferritin-like_SF"/>
</dbReference>
<dbReference type="InterPro" id="IPR022043">
    <property type="entry name" value="CAF1A_DD"/>
</dbReference>
<feature type="compositionally biased region" description="Acidic residues" evidence="17">
    <location>
        <begin position="541"/>
        <end position="551"/>
    </location>
</feature>
<feature type="region of interest" description="Disordered" evidence="17">
    <location>
        <begin position="286"/>
        <end position="392"/>
    </location>
</feature>
<feature type="region of interest" description="Disordered" evidence="17">
    <location>
        <begin position="515"/>
        <end position="534"/>
    </location>
</feature>
<accession>A0A8X8XC65</accession>
<keyword evidence="12" id="KW-0408">Iron</keyword>
<dbReference type="PANTHER" id="PTHR31155">
    <property type="entry name" value="ACYL- ACYL-CARRIER-PROTEIN DESATURASE-RELATED"/>
    <property type="match status" value="1"/>
</dbReference>
<evidence type="ECO:0000256" key="7">
    <source>
        <dbReference type="ARBA" id="ARBA00022640"/>
    </source>
</evidence>
<feature type="region of interest" description="Disordered" evidence="17">
    <location>
        <begin position="467"/>
        <end position="492"/>
    </location>
</feature>
<feature type="compositionally biased region" description="Low complexity" evidence="17">
    <location>
        <begin position="365"/>
        <end position="375"/>
    </location>
</feature>
<dbReference type="GO" id="GO:0046872">
    <property type="term" value="F:metal ion binding"/>
    <property type="evidence" value="ECO:0007669"/>
    <property type="project" value="UniProtKB-KW"/>
</dbReference>
<evidence type="ECO:0000256" key="16">
    <source>
        <dbReference type="RuleBase" id="RU000582"/>
    </source>
</evidence>
<feature type="compositionally biased region" description="Polar residues" evidence="17">
    <location>
        <begin position="469"/>
        <end position="484"/>
    </location>
</feature>
<dbReference type="Pfam" id="PF12253">
    <property type="entry name" value="CAF1A_dimeriz"/>
    <property type="match status" value="1"/>
</dbReference>
<comment type="caution">
    <text evidence="20">The sequence shown here is derived from an EMBL/GenBank/DDBJ whole genome shotgun (WGS) entry which is preliminary data.</text>
</comment>
<feature type="compositionally biased region" description="Basic and acidic residues" evidence="17">
    <location>
        <begin position="292"/>
        <end position="344"/>
    </location>
</feature>
<reference evidence="20" key="1">
    <citation type="submission" date="2018-01" db="EMBL/GenBank/DDBJ databases">
        <authorList>
            <person name="Mao J.F."/>
        </authorList>
    </citation>
    <scope>NUCLEOTIDE SEQUENCE</scope>
    <source>
        <strain evidence="20">Huo1</strain>
        <tissue evidence="20">Leaf</tissue>
    </source>
</reference>
<evidence type="ECO:0000256" key="15">
    <source>
        <dbReference type="ARBA" id="ARBA00030374"/>
    </source>
</evidence>
<evidence type="ECO:0000256" key="10">
    <source>
        <dbReference type="ARBA" id="ARBA00022946"/>
    </source>
</evidence>
<comment type="similarity">
    <text evidence="3 16">Belongs to the fatty acid desaturase type 2 family.</text>
</comment>
<keyword evidence="5 16" id="KW-0444">Lipid biosynthesis</keyword>
<proteinExistence type="inferred from homology"/>
<dbReference type="InterPro" id="IPR005803">
    <property type="entry name" value="FADS-2_CS"/>
</dbReference>
<dbReference type="GO" id="GO:0045300">
    <property type="term" value="F:stearoyl-[ACP] desaturase activity"/>
    <property type="evidence" value="ECO:0007669"/>
    <property type="project" value="InterPro"/>
</dbReference>
<evidence type="ECO:0000256" key="12">
    <source>
        <dbReference type="ARBA" id="ARBA00023004"/>
    </source>
</evidence>
<evidence type="ECO:0000256" key="17">
    <source>
        <dbReference type="SAM" id="MobiDB-lite"/>
    </source>
</evidence>
<feature type="region of interest" description="Disordered" evidence="17">
    <location>
        <begin position="541"/>
        <end position="588"/>
    </location>
</feature>
<comment type="subcellular location">
    <subcellularLocation>
        <location evidence="1">Plastid</location>
        <location evidence="1">Chloroplast</location>
    </subcellularLocation>
</comment>
<dbReference type="Pfam" id="PF03405">
    <property type="entry name" value="FA_desaturase_2"/>
    <property type="match status" value="1"/>
</dbReference>
<keyword evidence="9" id="KW-0276">Fatty acid metabolism</keyword>
<dbReference type="InterPro" id="IPR012348">
    <property type="entry name" value="RNR-like"/>
</dbReference>
<dbReference type="FunFam" id="1.10.620.20:FF:000002">
    <property type="entry name" value="Stearoyl-[acyl-carrier-protein] 9-desaturase, chloroplastic"/>
    <property type="match status" value="1"/>
</dbReference>
<evidence type="ECO:0000256" key="2">
    <source>
        <dbReference type="ARBA" id="ARBA00004872"/>
    </source>
</evidence>